<dbReference type="GO" id="GO:0006310">
    <property type="term" value="P:DNA recombination"/>
    <property type="evidence" value="ECO:0007669"/>
    <property type="project" value="UniProtKB-KW"/>
</dbReference>
<dbReference type="PANTHER" id="PTHR42648:SF11">
    <property type="entry name" value="TRANSPOSON TY4-P GAG-POL POLYPROTEIN"/>
    <property type="match status" value="1"/>
</dbReference>
<gene>
    <name evidence="12" type="ORF">V8G54_012712</name>
</gene>
<dbReference type="SUPFAM" id="SSF53098">
    <property type="entry name" value="Ribonuclease H-like"/>
    <property type="match status" value="1"/>
</dbReference>
<dbReference type="InterPro" id="IPR036397">
    <property type="entry name" value="RNaseH_sf"/>
</dbReference>
<feature type="domain" description="Integrase catalytic" evidence="11">
    <location>
        <begin position="1"/>
        <end position="96"/>
    </location>
</feature>
<keyword evidence="3" id="KW-0255">Endonuclease</keyword>
<dbReference type="EMBL" id="CP144697">
    <property type="protein sequence ID" value="WVZ15146.1"/>
    <property type="molecule type" value="Genomic_DNA"/>
</dbReference>
<dbReference type="GO" id="GO:0046872">
    <property type="term" value="F:metal ion binding"/>
    <property type="evidence" value="ECO:0007669"/>
    <property type="project" value="UniProtKB-KW"/>
</dbReference>
<dbReference type="PANTHER" id="PTHR42648">
    <property type="entry name" value="TRANSPOSASE, PUTATIVE-RELATED"/>
    <property type="match status" value="1"/>
</dbReference>
<accession>A0AAQ3NRQ7</accession>
<evidence type="ECO:0000313" key="13">
    <source>
        <dbReference type="Proteomes" id="UP001374535"/>
    </source>
</evidence>
<reference evidence="12 13" key="1">
    <citation type="journal article" date="2023" name="Life. Sci Alliance">
        <title>Evolutionary insights into 3D genome organization and epigenetic landscape of Vigna mungo.</title>
        <authorList>
            <person name="Junaid A."/>
            <person name="Singh B."/>
            <person name="Bhatia S."/>
        </authorList>
    </citation>
    <scope>NUCLEOTIDE SEQUENCE [LARGE SCALE GENOMIC DNA]</scope>
    <source>
        <tissue evidence="12">Leaf</tissue>
    </source>
</reference>
<dbReference type="AlphaFoldDB" id="A0AAQ3NRQ7"/>
<evidence type="ECO:0000256" key="5">
    <source>
        <dbReference type="ARBA" id="ARBA00022842"/>
    </source>
</evidence>
<dbReference type="InterPro" id="IPR001584">
    <property type="entry name" value="Integrase_cat-core"/>
</dbReference>
<dbReference type="GO" id="GO:0003676">
    <property type="term" value="F:nucleic acid binding"/>
    <property type="evidence" value="ECO:0007669"/>
    <property type="project" value="InterPro"/>
</dbReference>
<dbReference type="GO" id="GO:0015074">
    <property type="term" value="P:DNA integration"/>
    <property type="evidence" value="ECO:0007669"/>
    <property type="project" value="UniProtKB-KW"/>
</dbReference>
<evidence type="ECO:0000259" key="11">
    <source>
        <dbReference type="PROSITE" id="PS50994"/>
    </source>
</evidence>
<dbReference type="GO" id="GO:0016787">
    <property type="term" value="F:hydrolase activity"/>
    <property type="evidence" value="ECO:0007669"/>
    <property type="project" value="UniProtKB-KW"/>
</dbReference>
<evidence type="ECO:0000256" key="6">
    <source>
        <dbReference type="ARBA" id="ARBA00022908"/>
    </source>
</evidence>
<evidence type="ECO:0000256" key="4">
    <source>
        <dbReference type="ARBA" id="ARBA00022801"/>
    </source>
</evidence>
<dbReference type="Gene3D" id="3.30.420.10">
    <property type="entry name" value="Ribonuclease H-like superfamily/Ribonuclease H"/>
    <property type="match status" value="1"/>
</dbReference>
<feature type="compositionally biased region" description="Acidic residues" evidence="10">
    <location>
        <begin position="548"/>
        <end position="562"/>
    </location>
</feature>
<keyword evidence="8" id="KW-0548">Nucleotidyltransferase</keyword>
<keyword evidence="5" id="KW-0460">Magnesium</keyword>
<dbReference type="GO" id="GO:0003887">
    <property type="term" value="F:DNA-directed DNA polymerase activity"/>
    <property type="evidence" value="ECO:0007669"/>
    <property type="project" value="UniProtKB-KW"/>
</dbReference>
<dbReference type="PROSITE" id="PS50994">
    <property type="entry name" value="INTEGRASE"/>
    <property type="match status" value="1"/>
</dbReference>
<evidence type="ECO:0000256" key="9">
    <source>
        <dbReference type="ARBA" id="ARBA00023172"/>
    </source>
</evidence>
<evidence type="ECO:0000313" key="12">
    <source>
        <dbReference type="EMBL" id="WVZ15146.1"/>
    </source>
</evidence>
<feature type="region of interest" description="Disordered" evidence="10">
    <location>
        <begin position="349"/>
        <end position="369"/>
    </location>
</feature>
<keyword evidence="2" id="KW-0479">Metal-binding</keyword>
<evidence type="ECO:0000256" key="10">
    <source>
        <dbReference type="SAM" id="MobiDB-lite"/>
    </source>
</evidence>
<protein>
    <recommendedName>
        <fullName evidence="11">Integrase catalytic domain-containing protein</fullName>
    </recommendedName>
</protein>
<keyword evidence="7" id="KW-0695">RNA-directed DNA polymerase</keyword>
<feature type="region of interest" description="Disordered" evidence="10">
    <location>
        <begin position="533"/>
        <end position="577"/>
    </location>
</feature>
<sequence length="577" mass="67949">MVFTIIACLLIILLVTWLYPIKRKSDVQTLFLQFKSLVENFFHRNIKILYTDNDGEYIGLRPFLSTHGISHHTTPPHTPEHNGISEAEISTLPKLVSLFSTTQVSLQVLRFQSARTIRPFESLGKNNIGFLRIIFLGNDLVRLPGSQQVFGAVAEDSSLDKNLTIWALNSTQNNFNHWWEPHSYMDQSQFEQAAKPQIRPIKKNAEIMNLEMYHVKGIEETEKNDEFLTQGVHTRFSSQRSMEERKHNQWHQQYSSPIETWEYDQQLCQQIADVTEQVKSCNEKFDKFLERCNPKNYENTSRDLETQIDEVVDKDKTEIRVEKTEEIEIERVVAEIDEEKVEIYEEEMEEEEEKMLSEEDQDEEKEKEVVERKEKNRKCVIIKKKKSKKNKKRKLREKIEKKRKRGKKKISYAKPLPHQKKYHRKENKFMSSMEIFKKLEIKVPMIETWKQVDAPTERCWKDMHLLMSARQVWVRLVTLNKRYLGGNQLLLPRFQVSPPQGQVVIAEMIIGMYDTPPAHKWMMDEFNNRVAWPEQAQESRSGAAEAPSIEEDDNEDDDDDFKDAEAGDKDDSDEDMD</sequence>
<keyword evidence="4" id="KW-0378">Hydrolase</keyword>
<proteinExistence type="predicted"/>
<keyword evidence="9" id="KW-0233">DNA recombination</keyword>
<evidence type="ECO:0000256" key="7">
    <source>
        <dbReference type="ARBA" id="ARBA00022918"/>
    </source>
</evidence>
<dbReference type="InterPro" id="IPR012337">
    <property type="entry name" value="RNaseH-like_sf"/>
</dbReference>
<evidence type="ECO:0000256" key="3">
    <source>
        <dbReference type="ARBA" id="ARBA00022759"/>
    </source>
</evidence>
<keyword evidence="8" id="KW-0239">DNA-directed DNA polymerase</keyword>
<dbReference type="InterPro" id="IPR039537">
    <property type="entry name" value="Retrotran_Ty1/copia-like"/>
</dbReference>
<dbReference type="GO" id="GO:0003964">
    <property type="term" value="F:RNA-directed DNA polymerase activity"/>
    <property type="evidence" value="ECO:0007669"/>
    <property type="project" value="UniProtKB-KW"/>
</dbReference>
<evidence type="ECO:0000256" key="2">
    <source>
        <dbReference type="ARBA" id="ARBA00022723"/>
    </source>
</evidence>
<keyword evidence="6" id="KW-0229">DNA integration</keyword>
<feature type="region of interest" description="Disordered" evidence="10">
    <location>
        <begin position="386"/>
        <end position="408"/>
    </location>
</feature>
<name>A0AAQ3NRQ7_VIGMU</name>
<organism evidence="12 13">
    <name type="scientific">Vigna mungo</name>
    <name type="common">Black gram</name>
    <name type="synonym">Phaseolus mungo</name>
    <dbReference type="NCBI Taxonomy" id="3915"/>
    <lineage>
        <taxon>Eukaryota</taxon>
        <taxon>Viridiplantae</taxon>
        <taxon>Streptophyta</taxon>
        <taxon>Embryophyta</taxon>
        <taxon>Tracheophyta</taxon>
        <taxon>Spermatophyta</taxon>
        <taxon>Magnoliopsida</taxon>
        <taxon>eudicotyledons</taxon>
        <taxon>Gunneridae</taxon>
        <taxon>Pentapetalae</taxon>
        <taxon>rosids</taxon>
        <taxon>fabids</taxon>
        <taxon>Fabales</taxon>
        <taxon>Fabaceae</taxon>
        <taxon>Papilionoideae</taxon>
        <taxon>50 kb inversion clade</taxon>
        <taxon>NPAAA clade</taxon>
        <taxon>indigoferoid/millettioid clade</taxon>
        <taxon>Phaseoleae</taxon>
        <taxon>Vigna</taxon>
    </lineage>
</organism>
<dbReference type="Proteomes" id="UP001374535">
    <property type="component" value="Chromosome 4"/>
</dbReference>
<keyword evidence="8" id="KW-0808">Transferase</keyword>
<keyword evidence="1" id="KW-0540">Nuclease</keyword>
<dbReference type="GO" id="GO:0004519">
    <property type="term" value="F:endonuclease activity"/>
    <property type="evidence" value="ECO:0007669"/>
    <property type="project" value="UniProtKB-KW"/>
</dbReference>
<evidence type="ECO:0000256" key="8">
    <source>
        <dbReference type="ARBA" id="ARBA00022932"/>
    </source>
</evidence>
<evidence type="ECO:0000256" key="1">
    <source>
        <dbReference type="ARBA" id="ARBA00022722"/>
    </source>
</evidence>
<keyword evidence="13" id="KW-1185">Reference proteome</keyword>
<feature type="compositionally biased region" description="Acidic residues" evidence="10">
    <location>
        <begin position="349"/>
        <end position="363"/>
    </location>
</feature>